<reference evidence="2" key="1">
    <citation type="submission" date="2018-03" db="EMBL/GenBank/DDBJ databases">
        <title>Exploring the plastid DNA sequence disparity of liverworts.</title>
        <authorList>
            <person name="Yu Y."/>
            <person name="Liu H."/>
            <person name="Yang J."/>
            <person name="Ma W."/>
            <person name="Pressel S."/>
            <person name="Wu Y."/>
            <person name="Schneider H."/>
        </authorList>
    </citation>
    <scope>NUCLEOTIDE SEQUENCE</scope>
</reference>
<dbReference type="Pfam" id="PF05758">
    <property type="entry name" value="Ycf1"/>
    <property type="match status" value="2"/>
</dbReference>
<dbReference type="RefSeq" id="YP_009667868.1">
    <property type="nucleotide sequence ID" value="NC_043780.1"/>
</dbReference>
<comment type="subunit">
    <text evidence="1">Part of the Tic complex.</text>
</comment>
<feature type="transmembrane region" description="Helical" evidence="1">
    <location>
        <begin position="20"/>
        <end position="39"/>
    </location>
</feature>
<name>A0A4Y5P5V8_9MARC</name>
<keyword evidence="1" id="KW-0653">Protein transport</keyword>
<keyword evidence="1" id="KW-0472">Membrane</keyword>
<feature type="transmembrane region" description="Helical" evidence="1">
    <location>
        <begin position="83"/>
        <end position="106"/>
    </location>
</feature>
<dbReference type="EMBL" id="MH064507">
    <property type="protein sequence ID" value="QCW58643.1"/>
    <property type="molecule type" value="Genomic_DNA"/>
</dbReference>
<proteinExistence type="inferred from homology"/>
<keyword evidence="1" id="KW-1133">Transmembrane helix</keyword>
<evidence type="ECO:0000313" key="2">
    <source>
        <dbReference type="EMBL" id="QCW58643.1"/>
    </source>
</evidence>
<dbReference type="GO" id="GO:0009706">
    <property type="term" value="C:chloroplast inner membrane"/>
    <property type="evidence" value="ECO:0007669"/>
    <property type="project" value="UniProtKB-SubCell"/>
</dbReference>
<comment type="similarity">
    <text evidence="1">Belongs to the TIC214 family.</text>
</comment>
<feature type="transmembrane region" description="Helical" evidence="1">
    <location>
        <begin position="166"/>
        <end position="187"/>
    </location>
</feature>
<comment type="subcellular location">
    <subcellularLocation>
        <location evidence="1">Plastid</location>
        <location evidence="1">Chloroplast inner membrane</location>
    </subcellularLocation>
</comment>
<keyword evidence="1" id="KW-0812">Transmembrane</keyword>
<evidence type="ECO:0000256" key="1">
    <source>
        <dbReference type="RuleBase" id="RU364085"/>
    </source>
</evidence>
<comment type="function">
    <text evidence="1">Involved in protein precursor import into chloroplasts. May be part of an intermediate translocation complex acting as a protein-conducting channel at the inner envelope.</text>
</comment>
<feature type="transmembrane region" description="Helical" evidence="1">
    <location>
        <begin position="51"/>
        <end position="77"/>
    </location>
</feature>
<keyword evidence="1" id="KW-0813">Transport</keyword>
<dbReference type="GeneID" id="40873065"/>
<organism evidence="2">
    <name type="scientific">Porella perrottetiana</name>
    <dbReference type="NCBI Taxonomy" id="460663"/>
    <lineage>
        <taxon>Eukaryota</taxon>
        <taxon>Viridiplantae</taxon>
        <taxon>Streptophyta</taxon>
        <taxon>Embryophyta</taxon>
        <taxon>Marchantiophyta</taxon>
        <taxon>Jungermanniopsida</taxon>
        <taxon>Jungermanniidae</taxon>
        <taxon>Porellales</taxon>
        <taxon>Porellineae</taxon>
        <taxon>Porellaceae</taxon>
        <taxon>Porella</taxon>
    </lineage>
</organism>
<keyword evidence="1 2" id="KW-0150">Chloroplast</keyword>
<dbReference type="PANTHER" id="PTHR33163">
    <property type="entry name" value="PROTEIN TIC 214-RELATED"/>
    <property type="match status" value="1"/>
</dbReference>
<dbReference type="PANTHER" id="PTHR33163:SF40">
    <property type="entry name" value="PROTEIN TIC 214"/>
    <property type="match status" value="1"/>
</dbReference>
<dbReference type="AlphaFoldDB" id="A0A4Y5P5V8"/>
<accession>A0A4Y5P5V8</accession>
<dbReference type="InterPro" id="IPR008896">
    <property type="entry name" value="TIC214"/>
</dbReference>
<keyword evidence="1 2" id="KW-0934">Plastid</keyword>
<protein>
    <recommendedName>
        <fullName evidence="1">Protein TIC 214</fullName>
    </recommendedName>
    <alternativeName>
        <fullName evidence="1">Translocon at the inner envelope membrane of chloroplasts 214</fullName>
    </alternativeName>
</protein>
<keyword evidence="1" id="KW-1001">Plastid inner membrane</keyword>
<sequence length="1061" mass="127261">MITSIPLLFSILWIPILSRINFSSTFILFGLYYGFLTTLPISPSQLLSMRAFLLGGNISGTVAISGLITGQLIVFLSVYYSPFYIILVKPHILSLLVLSYIFFYWYKIKDLLNYQSLRPITSFRDTQNFKLFFDSMIFQLLNPIVLPSPVLARLLNLFFFRHSDNVLFLTSAILGWFCGQYLFINLGKVLLFRVESDSPILYLLVKRIIHRIFSIIFLGFSLLHLGRTPVPFITKKIIDNLQFNSSKREESIFFQKSWPGLFFDYRRWKRPLRYIENSRFSNQSPMKGRVSQYFFNPCLSDGRPRLSFTYLPSVAVFEKNFGKYFNYLEFSPSSKFFGEWINTRRQKRKDIYNKFQHGVLFLDNGFTMTEVMEKETGLSNFRGKIFTKFYDPLLIGQGYEAMITSKSPWFFTEKYDKLQRAQKNRFFIKKNNKLKYWISNQWKELEYKNFVLPWEPLTRDARRILGLLIDKSEKVKYDPNSKRVNFFDADTRIDSNEKSNILIGNMRKRVNRKSNIINWELILNLSTRQKNLYFNYLQIDEWNTLKNYWKNLFLGDINRVKNIFSFLVKTLGIDKKFLFREMHKEIPRWTPDLKNDKFDVIAIGVTDIRQRKVKNLGYLIKGKDRRRKIVRRFSQQSDFRRKLVKGSMRARRRKTLIWKMFQLKINSPFLLRMSEKPSFIRTYSNIQNIYGSELTFRNISKERNENFFNKKFSLFEKTKADRLAIANRWDFPLAQWGRSWLLIIQSHFRKYLAQPLLIILKNISRLFLFQNPEWNEDWSEWNKEIHIRCTYDGTEVSKEELPEQWLRDGLQIKIIYPFRLKPWHNIKSRNRTLGKRRFHYCYLTAWGFLTDLPFGNMKEQPSFWKPINKEVKKKWRKNIFIRFFKQVEKKPFTIPDFIGSKKLDIQINKSPEFNFNNLESEKQYTEITIKNSNNIRELIESNNNNINNNIASEIPIKSERGTLIYIKNLEYLVTEKNKKETEVDFNQNKGKDYRFDEKAEKRKPFKRLIRIKQIIIRFYIKNVELIKKGLFTLNRNIKRIQMDFKIDLEIIKESIGNLFNN</sequence>
<dbReference type="GO" id="GO:0015031">
    <property type="term" value="P:protein transport"/>
    <property type="evidence" value="ECO:0007669"/>
    <property type="project" value="UniProtKB-KW"/>
</dbReference>
<geneLocation type="chloroplast" evidence="2"/>
<gene>
    <name evidence="2" type="primary">ycf1</name>
    <name evidence="1" type="synonym">TIC214</name>
</gene>